<dbReference type="InterPro" id="IPR006680">
    <property type="entry name" value="Amidohydro-rel"/>
</dbReference>
<evidence type="ECO:0000256" key="1">
    <source>
        <dbReference type="ARBA" id="ARBA00004984"/>
    </source>
</evidence>
<evidence type="ECO:0000256" key="3">
    <source>
        <dbReference type="ARBA" id="ARBA00012781"/>
    </source>
</evidence>
<dbReference type="InterPro" id="IPR032466">
    <property type="entry name" value="Metal_Hydrolase"/>
</dbReference>
<evidence type="ECO:0000256" key="8">
    <source>
        <dbReference type="RuleBase" id="RU366009"/>
    </source>
</evidence>
<dbReference type="Pfam" id="PF01979">
    <property type="entry name" value="Amidohydro_1"/>
    <property type="match status" value="1"/>
</dbReference>
<keyword evidence="12" id="KW-1185">Reference proteome</keyword>
<dbReference type="Gene3D" id="2.30.40.10">
    <property type="entry name" value="Urease, subunit C, domain 1"/>
    <property type="match status" value="1"/>
</dbReference>
<sequence length="460" mass="50321">MNHEIAAEGITALRARVFTFGADAAQPIHHPDGLVVMRGGLIERVGAYAEIAPLLDPTVRVTDHRPNIVMAGFIDPHLHMPQTQVIASYGTELLDWLSKYTFPEESRYHDRAVCDAASRFLLDTLLRNGTTTAAAYCTSHPQSVESLFEEAARRNMRITAGKVMMDRNAPASLTDTPERAYDESRALIQRFDGVGRLSYAITPRFAPTSTEAQLEVAGALAAENPDMAIQTHLSENQAEITFVAELFPWARDYLDVYERFGLVRRGALFGHCIHLTERERASMAERRASAIFCPTSNLFLGSGLFDRQGLQGAGVITGIATDIGGGTSYSMLVTAAEGYKVLALRGERMTAVEAFYWMTAGNAEAMNLGDRIGRIAPGMEADLVVLDPRATPEMRHRMQRADNFDDELFALLMMGDDRAIAATYVGGHPAYLRGGRGLPPRQHGEAYAGSPAEEAAQAQQ</sequence>
<keyword evidence="6 8" id="KW-0862">Zinc</keyword>
<evidence type="ECO:0000313" key="12">
    <source>
        <dbReference type="Proteomes" id="UP000184290"/>
    </source>
</evidence>
<dbReference type="Proteomes" id="UP000184290">
    <property type="component" value="Unassembled WGS sequence"/>
</dbReference>
<dbReference type="NCBIfam" id="NF006679">
    <property type="entry name" value="PRK09228.1"/>
    <property type="match status" value="1"/>
</dbReference>
<comment type="pathway">
    <text evidence="1 8">Purine metabolism; guanine degradation; xanthine from guanine: step 1/1.</text>
</comment>
<feature type="region of interest" description="Disordered" evidence="9">
    <location>
        <begin position="435"/>
        <end position="460"/>
    </location>
</feature>
<evidence type="ECO:0000256" key="7">
    <source>
        <dbReference type="NCBIfam" id="TIGR02967"/>
    </source>
</evidence>
<gene>
    <name evidence="11" type="ORF">SAMN02745911_1749</name>
</gene>
<dbReference type="NCBIfam" id="TIGR02967">
    <property type="entry name" value="guan_deamin"/>
    <property type="match status" value="1"/>
</dbReference>
<keyword evidence="5 8" id="KW-0378">Hydrolase</keyword>
<dbReference type="InterPro" id="IPR014311">
    <property type="entry name" value="Guanine_deaminase"/>
</dbReference>
<evidence type="ECO:0000256" key="4">
    <source>
        <dbReference type="ARBA" id="ARBA00022723"/>
    </source>
</evidence>
<dbReference type="EC" id="3.5.4.3" evidence="3 7"/>
<reference evidence="11 12" key="1">
    <citation type="submission" date="2016-11" db="EMBL/GenBank/DDBJ databases">
        <authorList>
            <person name="Varghese N."/>
            <person name="Submissions S."/>
        </authorList>
    </citation>
    <scope>NUCLEOTIDE SEQUENCE [LARGE SCALE GENOMIC DNA]</scope>
    <source>
        <strain evidence="11 12">DSM 21988</strain>
    </source>
</reference>
<dbReference type="SUPFAM" id="SSF51338">
    <property type="entry name" value="Composite domain of metallo-dependent hydrolases"/>
    <property type="match status" value="1"/>
</dbReference>
<protein>
    <recommendedName>
        <fullName evidence="3 7">Guanine deaminase</fullName>
        <shortName evidence="8">Guanase</shortName>
        <ecNumber evidence="3 7">3.5.4.3</ecNumber>
    </recommendedName>
    <alternativeName>
        <fullName evidence="8">Guanine aminohydrolase</fullName>
    </alternativeName>
</protein>
<comment type="catalytic activity">
    <reaction evidence="8">
        <text>guanine + H2O + H(+) = xanthine + NH4(+)</text>
        <dbReference type="Rhea" id="RHEA:14665"/>
        <dbReference type="ChEBI" id="CHEBI:15377"/>
        <dbReference type="ChEBI" id="CHEBI:15378"/>
        <dbReference type="ChEBI" id="CHEBI:16235"/>
        <dbReference type="ChEBI" id="CHEBI:17712"/>
        <dbReference type="ChEBI" id="CHEBI:28938"/>
        <dbReference type="EC" id="3.5.4.3"/>
    </reaction>
</comment>
<organism evidence="11 12">
    <name type="scientific">Aureimonas altamirensis DSM 21988</name>
    <dbReference type="NCBI Taxonomy" id="1121026"/>
    <lineage>
        <taxon>Bacteria</taxon>
        <taxon>Pseudomonadati</taxon>
        <taxon>Pseudomonadota</taxon>
        <taxon>Alphaproteobacteria</taxon>
        <taxon>Hyphomicrobiales</taxon>
        <taxon>Aurantimonadaceae</taxon>
        <taxon>Aureimonas</taxon>
    </lineage>
</organism>
<comment type="caution">
    <text evidence="11">The sequence shown here is derived from an EMBL/GenBank/DDBJ whole genome shotgun (WGS) entry which is preliminary data.</text>
</comment>
<comment type="similarity">
    <text evidence="2 8">Belongs to the metallo-dependent hydrolases superfamily. ATZ/TRZ family.</text>
</comment>
<keyword evidence="4 8" id="KW-0479">Metal-binding</keyword>
<dbReference type="PANTHER" id="PTHR11271">
    <property type="entry name" value="GUANINE DEAMINASE"/>
    <property type="match status" value="1"/>
</dbReference>
<dbReference type="Gene3D" id="3.20.20.140">
    <property type="entry name" value="Metal-dependent hydrolases"/>
    <property type="match status" value="1"/>
</dbReference>
<dbReference type="InterPro" id="IPR011059">
    <property type="entry name" value="Metal-dep_hydrolase_composite"/>
</dbReference>
<evidence type="ECO:0000256" key="5">
    <source>
        <dbReference type="ARBA" id="ARBA00022801"/>
    </source>
</evidence>
<dbReference type="EMBL" id="FQZC01000002">
    <property type="protein sequence ID" value="SHJ12597.1"/>
    <property type="molecule type" value="Genomic_DNA"/>
</dbReference>
<accession>A0ABY1IG39</accession>
<comment type="function">
    <text evidence="8">Catalyzes the hydrolytic deamination of guanine, producing xanthine and ammonia.</text>
</comment>
<dbReference type="PANTHER" id="PTHR11271:SF6">
    <property type="entry name" value="GUANINE DEAMINASE"/>
    <property type="match status" value="1"/>
</dbReference>
<evidence type="ECO:0000259" key="10">
    <source>
        <dbReference type="Pfam" id="PF01979"/>
    </source>
</evidence>
<evidence type="ECO:0000256" key="6">
    <source>
        <dbReference type="ARBA" id="ARBA00022833"/>
    </source>
</evidence>
<comment type="cofactor">
    <cofactor evidence="8">
        <name>Zn(2+)</name>
        <dbReference type="ChEBI" id="CHEBI:29105"/>
    </cofactor>
    <text evidence="8">Binds 1 zinc ion per subunit.</text>
</comment>
<proteinExistence type="inferred from homology"/>
<dbReference type="SUPFAM" id="SSF51556">
    <property type="entry name" value="Metallo-dependent hydrolases"/>
    <property type="match status" value="1"/>
</dbReference>
<dbReference type="RefSeq" id="WP_060605299.1">
    <property type="nucleotide sequence ID" value="NZ_FQZC01000002.1"/>
</dbReference>
<evidence type="ECO:0000256" key="9">
    <source>
        <dbReference type="SAM" id="MobiDB-lite"/>
    </source>
</evidence>
<evidence type="ECO:0000256" key="2">
    <source>
        <dbReference type="ARBA" id="ARBA00006745"/>
    </source>
</evidence>
<feature type="domain" description="Amidohydrolase-related" evidence="10">
    <location>
        <begin position="68"/>
        <end position="428"/>
    </location>
</feature>
<evidence type="ECO:0000313" key="11">
    <source>
        <dbReference type="EMBL" id="SHJ12597.1"/>
    </source>
</evidence>
<dbReference type="InterPro" id="IPR051607">
    <property type="entry name" value="Metallo-dep_hydrolases"/>
</dbReference>
<name>A0ABY1IG39_9HYPH</name>